<reference evidence="2" key="1">
    <citation type="submission" date="2025-08" db="UniProtKB">
        <authorList>
            <consortium name="RefSeq"/>
        </authorList>
    </citation>
    <scope>IDENTIFICATION</scope>
    <source>
        <tissue evidence="2">Seedling</tissue>
    </source>
</reference>
<gene>
    <name evidence="2" type="primary">LOC112488968</name>
</gene>
<dbReference type="InterPro" id="IPR004123">
    <property type="entry name" value="Dim1"/>
</dbReference>
<accession>A0ABM3ZWH0</accession>
<proteinExistence type="predicted"/>
<keyword evidence="1" id="KW-1185">Reference proteome</keyword>
<protein>
    <submittedName>
        <fullName evidence="2">Uncharacterized protein LOC112488968</fullName>
    </submittedName>
</protein>
<organism evidence="1 2">
    <name type="scientific">Ziziphus jujuba</name>
    <name type="common">Chinese jujube</name>
    <name type="synonym">Ziziphus sativa</name>
    <dbReference type="NCBI Taxonomy" id="326968"/>
    <lineage>
        <taxon>Eukaryota</taxon>
        <taxon>Viridiplantae</taxon>
        <taxon>Streptophyta</taxon>
        <taxon>Embryophyta</taxon>
        <taxon>Tracheophyta</taxon>
        <taxon>Spermatophyta</taxon>
        <taxon>Magnoliopsida</taxon>
        <taxon>eudicotyledons</taxon>
        <taxon>Gunneridae</taxon>
        <taxon>Pentapetalae</taxon>
        <taxon>rosids</taxon>
        <taxon>fabids</taxon>
        <taxon>Rosales</taxon>
        <taxon>Rhamnaceae</taxon>
        <taxon>Paliureae</taxon>
        <taxon>Ziziphus</taxon>
    </lineage>
</organism>
<dbReference type="Gene3D" id="3.40.30.10">
    <property type="entry name" value="Glutaredoxin"/>
    <property type="match status" value="1"/>
</dbReference>
<dbReference type="Pfam" id="PF02966">
    <property type="entry name" value="DIM1"/>
    <property type="match status" value="1"/>
</dbReference>
<dbReference type="RefSeq" id="XP_060668819.1">
    <property type="nucleotide sequence ID" value="XM_060812836.1"/>
</dbReference>
<evidence type="ECO:0000313" key="2">
    <source>
        <dbReference type="RefSeq" id="XP_060668819.1"/>
    </source>
</evidence>
<dbReference type="GeneID" id="112488968"/>
<dbReference type="Proteomes" id="UP001652623">
    <property type="component" value="Chromosome 11"/>
</dbReference>
<name>A0ABM3ZWH0_ZIZJJ</name>
<evidence type="ECO:0000313" key="1">
    <source>
        <dbReference type="Proteomes" id="UP001652623"/>
    </source>
</evidence>
<sequence>MYHQRHHRQAQTTHMRYCPLWAGPAQFCSSRPQNNGGSQEKASQGKGIHTHLYGMLRSPFQPMWDVTIILVRCRKFKKTADHTKWVGAFHQKQDFIDVVEAIFKGAMTRKLIVNCFLPPERIPKYQLLHEDV</sequence>